<dbReference type="InterPro" id="IPR037873">
    <property type="entry name" value="BamE-like"/>
</dbReference>
<protein>
    <recommendedName>
        <fullName evidence="5">Lipoprotein</fullName>
    </recommendedName>
</protein>
<keyword evidence="4" id="KW-1185">Reference proteome</keyword>
<feature type="chain" id="PRO_5039341617" description="Lipoprotein" evidence="2">
    <location>
        <begin position="30"/>
        <end position="231"/>
    </location>
</feature>
<evidence type="ECO:0000313" key="3">
    <source>
        <dbReference type="EMBL" id="KNZ41551.1"/>
    </source>
</evidence>
<organism evidence="3 4">
    <name type="scientific">Acetobacterium bakii</name>
    <dbReference type="NCBI Taxonomy" id="52689"/>
    <lineage>
        <taxon>Bacteria</taxon>
        <taxon>Bacillati</taxon>
        <taxon>Bacillota</taxon>
        <taxon>Clostridia</taxon>
        <taxon>Eubacteriales</taxon>
        <taxon>Eubacteriaceae</taxon>
        <taxon>Acetobacterium</taxon>
    </lineage>
</organism>
<evidence type="ECO:0008006" key="5">
    <source>
        <dbReference type="Google" id="ProtNLM"/>
    </source>
</evidence>
<dbReference type="RefSeq" id="WP_050740487.1">
    <property type="nucleotide sequence ID" value="NZ_LGYO01000027.1"/>
</dbReference>
<comment type="caution">
    <text evidence="3">The sequence shown here is derived from an EMBL/GenBank/DDBJ whole genome shotgun (WGS) entry which is preliminary data.</text>
</comment>
<dbReference type="EMBL" id="LGYO01000027">
    <property type="protein sequence ID" value="KNZ41551.1"/>
    <property type="molecule type" value="Genomic_DNA"/>
</dbReference>
<dbReference type="Proteomes" id="UP000036873">
    <property type="component" value="Unassembled WGS sequence"/>
</dbReference>
<name>A0A0L6TZ47_9FIRM</name>
<evidence type="ECO:0000256" key="1">
    <source>
        <dbReference type="ARBA" id="ARBA00022729"/>
    </source>
</evidence>
<dbReference type="Gene3D" id="3.30.1450.10">
    <property type="match status" value="1"/>
</dbReference>
<evidence type="ECO:0000256" key="2">
    <source>
        <dbReference type="SAM" id="SignalP"/>
    </source>
</evidence>
<dbReference type="AlphaFoldDB" id="A0A0L6TZ47"/>
<evidence type="ECO:0000313" key="4">
    <source>
        <dbReference type="Proteomes" id="UP000036873"/>
    </source>
</evidence>
<dbReference type="OrthoDB" id="570195at2"/>
<keyword evidence="1 2" id="KW-0732">Signal</keyword>
<dbReference type="PROSITE" id="PS51257">
    <property type="entry name" value="PROKAR_LIPOPROTEIN"/>
    <property type="match status" value="1"/>
</dbReference>
<sequence length="231" mass="25183">MMVKARLRPIAVCISVLVGMLGFFSGCTNDDNANANVSSSDNANAKTDIIANADGSSNENTNVKTDVIAKADTIPENVIKNDPYGFYNKVQLNQTKDEVDSTLDLNTKVDISENAYVYTDEITGYGVSVSYNSANQVISKTIAYPKNADIASLSNAKVTEDQVAVIAEGMTYNDVKNLLGSDGVEVSRMQNTELNNEPTYIRMWINEDETAIMVAFVGNDEIVYKAKFLTK</sequence>
<feature type="signal peptide" evidence="2">
    <location>
        <begin position="1"/>
        <end position="29"/>
    </location>
</feature>
<proteinExistence type="predicted"/>
<reference evidence="4" key="1">
    <citation type="submission" date="2015-07" db="EMBL/GenBank/DDBJ databases">
        <title>Draft genome sequence of Acetobacterium bakii DSM 8293, a potential psychrophilic chemical producer through syngas fermentation.</title>
        <authorList>
            <person name="Song Y."/>
            <person name="Hwang S."/>
            <person name="Cho B.-K."/>
        </authorList>
    </citation>
    <scope>NUCLEOTIDE SEQUENCE [LARGE SCALE GENOMIC DNA]</scope>
    <source>
        <strain evidence="4">DSM 8239</strain>
    </source>
</reference>
<gene>
    <name evidence="3" type="ORF">AKG39_11205</name>
</gene>
<accession>A0A0L6TZ47</accession>